<dbReference type="FunFam" id="3.15.10.10:FF:000001">
    <property type="entry name" value="phospholipid transfer protein-like"/>
    <property type="match status" value="1"/>
</dbReference>
<dbReference type="SMART" id="SM00328">
    <property type="entry name" value="BPI1"/>
    <property type="match status" value="1"/>
</dbReference>
<dbReference type="InterPro" id="IPR045897">
    <property type="entry name" value="BPI/LBP_pln"/>
</dbReference>
<dbReference type="FunCoup" id="A0A2G5D0A5">
    <property type="interactions" value="1008"/>
</dbReference>
<keyword evidence="1" id="KW-0325">Glycoprotein</keyword>
<dbReference type="STRING" id="218851.A0A2G5D0A5"/>
<keyword evidence="6" id="KW-1185">Reference proteome</keyword>
<dbReference type="Gene3D" id="3.15.10.10">
    <property type="entry name" value="Bactericidal permeability-increasing protein, domain 1"/>
    <property type="match status" value="1"/>
</dbReference>
<organism evidence="5 6">
    <name type="scientific">Aquilegia coerulea</name>
    <name type="common">Rocky mountain columbine</name>
    <dbReference type="NCBI Taxonomy" id="218851"/>
    <lineage>
        <taxon>Eukaryota</taxon>
        <taxon>Viridiplantae</taxon>
        <taxon>Streptophyta</taxon>
        <taxon>Embryophyta</taxon>
        <taxon>Tracheophyta</taxon>
        <taxon>Spermatophyta</taxon>
        <taxon>Magnoliopsida</taxon>
        <taxon>Ranunculales</taxon>
        <taxon>Ranunculaceae</taxon>
        <taxon>Thalictroideae</taxon>
        <taxon>Aquilegia</taxon>
    </lineage>
</organism>
<dbReference type="AlphaFoldDB" id="A0A2G5D0A5"/>
<dbReference type="Pfam" id="PF01273">
    <property type="entry name" value="LBP_BPI_CETP"/>
    <property type="match status" value="1"/>
</dbReference>
<feature type="signal peptide" evidence="3">
    <location>
        <begin position="1"/>
        <end position="25"/>
    </location>
</feature>
<dbReference type="PANTHER" id="PTHR46801:SF2">
    <property type="entry name" value="LIPOPOLYSACCHARIDE-BINDING PROTEIN"/>
    <property type="match status" value="1"/>
</dbReference>
<dbReference type="PANTHER" id="PTHR46801">
    <property type="entry name" value="OS06G0309200 PROTEIN"/>
    <property type="match status" value="1"/>
</dbReference>
<feature type="domain" description="Lipid-binding serum glycoprotein N-terminal" evidence="4">
    <location>
        <begin position="42"/>
        <end position="268"/>
    </location>
</feature>
<dbReference type="CDD" id="cd00025">
    <property type="entry name" value="BPI1"/>
    <property type="match status" value="1"/>
</dbReference>
<protein>
    <recommendedName>
        <fullName evidence="4">Lipid-binding serum glycoprotein N-terminal domain-containing protein</fullName>
    </recommendedName>
</protein>
<dbReference type="Proteomes" id="UP000230069">
    <property type="component" value="Unassembled WGS sequence"/>
</dbReference>
<dbReference type="InParanoid" id="A0A2G5D0A5"/>
<evidence type="ECO:0000256" key="2">
    <source>
        <dbReference type="ARBA" id="ARBA00060933"/>
    </source>
</evidence>
<evidence type="ECO:0000256" key="3">
    <source>
        <dbReference type="SAM" id="SignalP"/>
    </source>
</evidence>
<dbReference type="Gene3D" id="3.15.20.10">
    <property type="entry name" value="Bactericidal permeability-increasing protein, domain 2"/>
    <property type="match status" value="1"/>
</dbReference>
<dbReference type="Pfam" id="PF02886">
    <property type="entry name" value="LBP_BPI_CETP_C"/>
    <property type="match status" value="1"/>
</dbReference>
<dbReference type="InterPro" id="IPR001124">
    <property type="entry name" value="Lipid-bd_serum_glycop_C"/>
</dbReference>
<accession>A0A2G5D0A5</accession>
<dbReference type="SUPFAM" id="SSF55394">
    <property type="entry name" value="Bactericidal permeability-increasing protein, BPI"/>
    <property type="match status" value="2"/>
</dbReference>
<evidence type="ECO:0000259" key="4">
    <source>
        <dbReference type="SMART" id="SM00328"/>
    </source>
</evidence>
<name>A0A2G5D0A5_AQUCA</name>
<feature type="chain" id="PRO_5013713916" description="Lipid-binding serum glycoprotein N-terminal domain-containing protein" evidence="3">
    <location>
        <begin position="26"/>
        <end position="396"/>
    </location>
</feature>
<comment type="similarity">
    <text evidence="2">Belongs to the BPI/LBP/Plunc superfamily. BPI/LBP (TC 1.C.40) family.</text>
</comment>
<dbReference type="InterPro" id="IPR017942">
    <property type="entry name" value="Lipid-bd_serum_glycop_N"/>
</dbReference>
<evidence type="ECO:0000256" key="1">
    <source>
        <dbReference type="ARBA" id="ARBA00023180"/>
    </source>
</evidence>
<evidence type="ECO:0000313" key="6">
    <source>
        <dbReference type="Proteomes" id="UP000230069"/>
    </source>
</evidence>
<proteinExistence type="inferred from homology"/>
<sequence length="396" mass="42916">MALVSSSITTTTFFFLFLLFLFVSANTHLLQSNEESSISVLISQKGLDFVKDILVKQAISSLTPLELPKIHKSLKIPFIGNVKVVLSNITINQIQVSSSYVKPGDSGIAIVASGANANLTMNWYYSYSTWLLVPVHISDKGSASIQVEGMEVGLTLGLEDQEGTLKLPLKECGCNLKSITINLDGGASWFYQGLVDAFEGQIRSAVETSISKKTKEGILKLDSLLQTLPKEIQVDDIASLNVTFVNDPLLGDSSIGIEINGLFAVTKEVLVPNYGHMNGQPLAACEGSSKMIGISLDEAVFSSCSAVYFNAGVMQWVVDEVPDQSLLNTAGWKYIVPQLYRKYPNDDMKLNISFSSPPVIKISENKIDATVYSDMVIDVVDANEIVPVACISVVVV</sequence>
<reference evidence="5 6" key="1">
    <citation type="submission" date="2017-09" db="EMBL/GenBank/DDBJ databases">
        <title>WGS assembly of Aquilegia coerulea Goldsmith.</title>
        <authorList>
            <person name="Hodges S."/>
            <person name="Kramer E."/>
            <person name="Nordborg M."/>
            <person name="Tomkins J."/>
            <person name="Borevitz J."/>
            <person name="Derieg N."/>
            <person name="Yan J."/>
            <person name="Mihaltcheva S."/>
            <person name="Hayes R.D."/>
            <person name="Rokhsar D."/>
        </authorList>
    </citation>
    <scope>NUCLEOTIDE SEQUENCE [LARGE SCALE GENOMIC DNA]</scope>
    <source>
        <strain evidence="6">cv. Goldsmith</strain>
    </source>
</reference>
<evidence type="ECO:0000313" key="5">
    <source>
        <dbReference type="EMBL" id="PIA36930.1"/>
    </source>
</evidence>
<dbReference type="EMBL" id="KZ305049">
    <property type="protein sequence ID" value="PIA36930.1"/>
    <property type="molecule type" value="Genomic_DNA"/>
</dbReference>
<dbReference type="OrthoDB" id="10255543at2759"/>
<keyword evidence="3" id="KW-0732">Signal</keyword>
<gene>
    <name evidence="5" type="ORF">AQUCO_03200113v1</name>
</gene>
<dbReference type="GO" id="GO:0008289">
    <property type="term" value="F:lipid binding"/>
    <property type="evidence" value="ECO:0007669"/>
    <property type="project" value="InterPro"/>
</dbReference>
<dbReference type="InterPro" id="IPR017943">
    <property type="entry name" value="Bactericidal_perm-incr_a/b_dom"/>
</dbReference>